<name>A0A5N5EMH9_9ACTN</name>
<evidence type="ECO:0000313" key="1">
    <source>
        <dbReference type="EMBL" id="KAB2592189.1"/>
    </source>
</evidence>
<dbReference type="AlphaFoldDB" id="A0A5N5EMH9"/>
<evidence type="ECO:0000313" key="2">
    <source>
        <dbReference type="Proteomes" id="UP000326907"/>
    </source>
</evidence>
<dbReference type="EMBL" id="VYUA01000009">
    <property type="protein sequence ID" value="KAB2592189.1"/>
    <property type="molecule type" value="Genomic_DNA"/>
</dbReference>
<sequence length="215" mass="23736">MTGIEASMGARVGAQIVHGMVRKAAEASHWPHTQAAFLELHELLREWEEAATATYVVAFDRAGTAPEQVEQLSRRINVQSGPFGRSFLKRHRAEIGRVLNPDPRLLHRIGKRRRSAARRRTMRNLMRLYVPEYLDLLDAALEARSSWVEENGRNILSQVRHGEISGDLLLAGEALTTAEQICAARVQLGALIVRLYPLGGGVNCGNTGRGLSVGQ</sequence>
<protein>
    <submittedName>
        <fullName evidence="1">Uncharacterized protein</fullName>
    </submittedName>
</protein>
<dbReference type="RefSeq" id="WP_151510503.1">
    <property type="nucleotide sequence ID" value="NZ_VYUA01000009.1"/>
</dbReference>
<accession>A0A5N5EMH9</accession>
<proteinExistence type="predicted"/>
<dbReference type="Proteomes" id="UP000326907">
    <property type="component" value="Unassembled WGS sequence"/>
</dbReference>
<gene>
    <name evidence="1" type="ORF">F5983_13380</name>
</gene>
<keyword evidence="2" id="KW-1185">Reference proteome</keyword>
<comment type="caution">
    <text evidence="1">The sequence shown here is derived from an EMBL/GenBank/DDBJ whole genome shotgun (WGS) entry which is preliminary data.</text>
</comment>
<organism evidence="1 2">
    <name type="scientific">Streptomyces arboris</name>
    <dbReference type="NCBI Taxonomy" id="2600619"/>
    <lineage>
        <taxon>Bacteria</taxon>
        <taxon>Bacillati</taxon>
        <taxon>Actinomycetota</taxon>
        <taxon>Actinomycetes</taxon>
        <taxon>Kitasatosporales</taxon>
        <taxon>Streptomycetaceae</taxon>
        <taxon>Streptomyces</taxon>
    </lineage>
</organism>
<reference evidence="1 2" key="1">
    <citation type="submission" date="2019-09" db="EMBL/GenBank/DDBJ databases">
        <authorList>
            <person name="Liu P."/>
        </authorList>
    </citation>
    <scope>NUCLEOTIDE SEQUENCE [LARGE SCALE GENOMIC DNA]</scope>
    <source>
        <strain evidence="1 2">TRM68085</strain>
    </source>
</reference>